<evidence type="ECO:0000313" key="4">
    <source>
        <dbReference type="Proteomes" id="UP000647172"/>
    </source>
</evidence>
<dbReference type="Proteomes" id="UP000647172">
    <property type="component" value="Unassembled WGS sequence"/>
</dbReference>
<feature type="region of interest" description="Disordered" evidence="1">
    <location>
        <begin position="21"/>
        <end position="86"/>
    </location>
</feature>
<dbReference type="AlphaFoldDB" id="A0A919JB80"/>
<proteinExistence type="predicted"/>
<comment type="caution">
    <text evidence="3">The sequence shown here is derived from an EMBL/GenBank/DDBJ whole genome shotgun (WGS) entry which is preliminary data.</text>
</comment>
<dbReference type="EMBL" id="BOMQ01000004">
    <property type="protein sequence ID" value="GIE46643.1"/>
    <property type="molecule type" value="Genomic_DNA"/>
</dbReference>
<dbReference type="SUPFAM" id="SSF53955">
    <property type="entry name" value="Lysozyme-like"/>
    <property type="match status" value="1"/>
</dbReference>
<evidence type="ECO:0000256" key="1">
    <source>
        <dbReference type="SAM" id="MobiDB-lite"/>
    </source>
</evidence>
<dbReference type="InterPro" id="IPR023346">
    <property type="entry name" value="Lysozyme-like_dom_sf"/>
</dbReference>
<dbReference type="Gene3D" id="1.10.530.10">
    <property type="match status" value="1"/>
</dbReference>
<reference evidence="3" key="1">
    <citation type="submission" date="2021-01" db="EMBL/GenBank/DDBJ databases">
        <title>Whole genome shotgun sequence of Actinoplanes nipponensis NBRC 14063.</title>
        <authorList>
            <person name="Komaki H."/>
            <person name="Tamura T."/>
        </authorList>
    </citation>
    <scope>NUCLEOTIDE SEQUENCE</scope>
    <source>
        <strain evidence="3">NBRC 14063</strain>
    </source>
</reference>
<dbReference type="PANTHER" id="PTHR37423">
    <property type="entry name" value="SOLUBLE LYTIC MUREIN TRANSGLYCOSYLASE-RELATED"/>
    <property type="match status" value="1"/>
</dbReference>
<evidence type="ECO:0000313" key="3">
    <source>
        <dbReference type="EMBL" id="GIE46643.1"/>
    </source>
</evidence>
<protein>
    <recommendedName>
        <fullName evidence="2">Transglycosylase SLT domain-containing protein</fullName>
    </recommendedName>
</protein>
<dbReference type="Pfam" id="PF01464">
    <property type="entry name" value="SLT"/>
    <property type="match status" value="1"/>
</dbReference>
<evidence type="ECO:0000259" key="2">
    <source>
        <dbReference type="Pfam" id="PF01464"/>
    </source>
</evidence>
<dbReference type="InterPro" id="IPR008258">
    <property type="entry name" value="Transglycosylase_SLT_dom_1"/>
</dbReference>
<dbReference type="CDD" id="cd00254">
    <property type="entry name" value="LT-like"/>
    <property type="match status" value="1"/>
</dbReference>
<organism evidence="3 4">
    <name type="scientific">Actinoplanes nipponensis</name>
    <dbReference type="NCBI Taxonomy" id="135950"/>
    <lineage>
        <taxon>Bacteria</taxon>
        <taxon>Bacillati</taxon>
        <taxon>Actinomycetota</taxon>
        <taxon>Actinomycetes</taxon>
        <taxon>Micromonosporales</taxon>
        <taxon>Micromonosporaceae</taxon>
        <taxon>Actinoplanes</taxon>
    </lineage>
</organism>
<keyword evidence="4" id="KW-1185">Reference proteome</keyword>
<accession>A0A919JB80</accession>
<dbReference type="PANTHER" id="PTHR37423:SF2">
    <property type="entry name" value="MEMBRANE-BOUND LYTIC MUREIN TRANSGLYCOSYLASE C"/>
    <property type="match status" value="1"/>
</dbReference>
<sequence length="257" mass="27896">MLVAALIGVLVVAGCGLGGQQEDPVPVAAQPSASEPENIVNPVIESEEPSPAPTTAKPKPTKSKAKPKATPTEDPNNFQLPECAHREGKKVTKVKAKAALRAAAAKKYWPTSAPTLTVPSRLVLATAWHESGWQSDIVNCDGGRGLMQVMPDTEAFINQRFEQSYESTDYRQNATLGANYLAWLTKAFGDAYFKGKYDLSPARCKSHSSMCLLNMVIAGYNVGRQPVDDGYAAKQLPNPEYVDVVRALMKSCYCDRY</sequence>
<name>A0A919JB80_9ACTN</name>
<feature type="domain" description="Transglycosylase SLT" evidence="2">
    <location>
        <begin position="115"/>
        <end position="229"/>
    </location>
</feature>
<gene>
    <name evidence="3" type="ORF">Ani05nite_01770</name>
</gene>